<sequence length="59" mass="6876">MRLDFTLRDSGGDKARPARVGAKFLLRRWLQVLLIYNGDLVERWKAIRWSSPSDCPRST</sequence>
<proteinExistence type="predicted"/>
<accession>A0A2Z6LZM6</accession>
<evidence type="ECO:0000313" key="1">
    <source>
        <dbReference type="EMBL" id="GAU25181.1"/>
    </source>
</evidence>
<organism evidence="1 2">
    <name type="scientific">Trifolium subterraneum</name>
    <name type="common">Subterranean clover</name>
    <dbReference type="NCBI Taxonomy" id="3900"/>
    <lineage>
        <taxon>Eukaryota</taxon>
        <taxon>Viridiplantae</taxon>
        <taxon>Streptophyta</taxon>
        <taxon>Embryophyta</taxon>
        <taxon>Tracheophyta</taxon>
        <taxon>Spermatophyta</taxon>
        <taxon>Magnoliopsida</taxon>
        <taxon>eudicotyledons</taxon>
        <taxon>Gunneridae</taxon>
        <taxon>Pentapetalae</taxon>
        <taxon>rosids</taxon>
        <taxon>fabids</taxon>
        <taxon>Fabales</taxon>
        <taxon>Fabaceae</taxon>
        <taxon>Papilionoideae</taxon>
        <taxon>50 kb inversion clade</taxon>
        <taxon>NPAAA clade</taxon>
        <taxon>Hologalegina</taxon>
        <taxon>IRL clade</taxon>
        <taxon>Trifolieae</taxon>
        <taxon>Trifolium</taxon>
    </lineage>
</organism>
<dbReference type="EMBL" id="DF973306">
    <property type="protein sequence ID" value="GAU25181.1"/>
    <property type="molecule type" value="Genomic_DNA"/>
</dbReference>
<dbReference type="AlphaFoldDB" id="A0A2Z6LZM6"/>
<keyword evidence="2" id="KW-1185">Reference proteome</keyword>
<name>A0A2Z6LZM6_TRISU</name>
<dbReference type="Proteomes" id="UP000242715">
    <property type="component" value="Unassembled WGS sequence"/>
</dbReference>
<reference evidence="2" key="1">
    <citation type="journal article" date="2017" name="Front. Plant Sci.">
        <title>Climate Clever Clovers: New Paradigm to Reduce the Environmental Footprint of Ruminants by Breeding Low Methanogenic Forages Utilizing Haplotype Variation.</title>
        <authorList>
            <person name="Kaur P."/>
            <person name="Appels R."/>
            <person name="Bayer P.E."/>
            <person name="Keeble-Gagnere G."/>
            <person name="Wang J."/>
            <person name="Hirakawa H."/>
            <person name="Shirasawa K."/>
            <person name="Vercoe P."/>
            <person name="Stefanova K."/>
            <person name="Durmic Z."/>
            <person name="Nichols P."/>
            <person name="Revell C."/>
            <person name="Isobe S.N."/>
            <person name="Edwards D."/>
            <person name="Erskine W."/>
        </authorList>
    </citation>
    <scope>NUCLEOTIDE SEQUENCE [LARGE SCALE GENOMIC DNA]</scope>
    <source>
        <strain evidence="2">cv. Daliak</strain>
    </source>
</reference>
<gene>
    <name evidence="1" type="ORF">TSUD_150800</name>
</gene>
<protein>
    <submittedName>
        <fullName evidence="1">Uncharacterized protein</fullName>
    </submittedName>
</protein>
<evidence type="ECO:0000313" key="2">
    <source>
        <dbReference type="Proteomes" id="UP000242715"/>
    </source>
</evidence>